<organism evidence="1 2">
    <name type="scientific">Panagrolaimus sp. JU765</name>
    <dbReference type="NCBI Taxonomy" id="591449"/>
    <lineage>
        <taxon>Eukaryota</taxon>
        <taxon>Metazoa</taxon>
        <taxon>Ecdysozoa</taxon>
        <taxon>Nematoda</taxon>
        <taxon>Chromadorea</taxon>
        <taxon>Rhabditida</taxon>
        <taxon>Tylenchina</taxon>
        <taxon>Panagrolaimomorpha</taxon>
        <taxon>Panagrolaimoidea</taxon>
        <taxon>Panagrolaimidae</taxon>
        <taxon>Panagrolaimus</taxon>
    </lineage>
</organism>
<dbReference type="Proteomes" id="UP000887576">
    <property type="component" value="Unplaced"/>
</dbReference>
<evidence type="ECO:0000313" key="1">
    <source>
        <dbReference type="Proteomes" id="UP000887576"/>
    </source>
</evidence>
<sequence>MKSLNASIMACFLDIVQILIDCPDNKERLEKIDHLRWLFINFHQIINELRPIEAMHCLYVLQQQQNANHAEVYSRMSESIMKCQSALVSIDETMTKLPDIPLPPIPEFLFEDDNVQDYKKENMAWVLEDALGGTLDKVLLNSIKNARDEMDENGYILKYWKEPPKESTLNEKKGRRFYFRDKVVRIKDAFNGRKMISPPPAEVQLLESSDDEEESENDSSEKSSDMESSSDEVEVEKDQPESIESIKSDQEEVQSSDKNDDVADDEEKESDTNMEVDSVEQSGEDDEESEEDSSDEAVEDSSESEEDEDSDEQEDYIYFDEEEADIYDLKEESSDEEEDDVSDEEEDENSKSSPAKVVNPTSYSDDDDSLTSSSDDKDEDNSDEEKSFKELSSELEDQQEDTGLVQQIESTETAESDKNVEQNSPNEVEVEDVEMKDATEADDEDEDENESEDEDEEPEPTPAGITETPKHYSRKAFGRYVRARGVAPDLDREVLAVRNLKRKLRERIEEIAADRDDEDFSIVDDVEPCSSTSIPEIEVGRPINRKRKRKSNQLKTLTGQWCQIEYVRGLSDSSDLSDDSSEASTEEEEEEIASTVGKPGISLFDDDSSVEDEDDDVDNDDGEEVDGSSNIESEQVGSKVRSTDSDPTEEPSTTTSILEIRQSPRPYSALEEEAEEDDINDDES</sequence>
<proteinExistence type="predicted"/>
<name>A0AC34QEM5_9BILA</name>
<protein>
    <submittedName>
        <fullName evidence="2">Uncharacterized protein</fullName>
    </submittedName>
</protein>
<reference evidence="2" key="1">
    <citation type="submission" date="2022-11" db="UniProtKB">
        <authorList>
            <consortium name="WormBaseParasite"/>
        </authorList>
    </citation>
    <scope>IDENTIFICATION</scope>
</reference>
<dbReference type="WBParaSite" id="JU765_v2.g15581.t1">
    <property type="protein sequence ID" value="JU765_v2.g15581.t1"/>
    <property type="gene ID" value="JU765_v2.g15581"/>
</dbReference>
<accession>A0AC34QEM5</accession>
<evidence type="ECO:0000313" key="2">
    <source>
        <dbReference type="WBParaSite" id="JU765_v2.g15581.t1"/>
    </source>
</evidence>